<dbReference type="EMBL" id="CP144752">
    <property type="protein sequence ID" value="WVZ90907.1"/>
    <property type="molecule type" value="Genomic_DNA"/>
</dbReference>
<feature type="transmembrane region" description="Helical" evidence="2">
    <location>
        <begin position="105"/>
        <end position="131"/>
    </location>
</feature>
<protein>
    <recommendedName>
        <fullName evidence="3">DUF7642 domain-containing protein</fullName>
    </recommendedName>
</protein>
<keyword evidence="2" id="KW-0472">Membrane</keyword>
<evidence type="ECO:0000259" key="3">
    <source>
        <dbReference type="Pfam" id="PF24649"/>
    </source>
</evidence>
<evidence type="ECO:0000256" key="1">
    <source>
        <dbReference type="SAM" id="MobiDB-lite"/>
    </source>
</evidence>
<proteinExistence type="predicted"/>
<keyword evidence="5" id="KW-1185">Reference proteome</keyword>
<evidence type="ECO:0000313" key="4">
    <source>
        <dbReference type="EMBL" id="WVZ90907.1"/>
    </source>
</evidence>
<feature type="region of interest" description="Disordered" evidence="1">
    <location>
        <begin position="1"/>
        <end position="30"/>
    </location>
</feature>
<gene>
    <name evidence="4" type="ORF">U9M48_037161</name>
</gene>
<keyword evidence="2" id="KW-1133">Transmembrane helix</keyword>
<reference evidence="4 5" key="1">
    <citation type="submission" date="2024-02" db="EMBL/GenBank/DDBJ databases">
        <title>High-quality chromosome-scale genome assembly of Pensacola bahiagrass (Paspalum notatum Flugge var. saurae).</title>
        <authorList>
            <person name="Vega J.M."/>
            <person name="Podio M."/>
            <person name="Orjuela J."/>
            <person name="Siena L.A."/>
            <person name="Pessino S.C."/>
            <person name="Combes M.C."/>
            <person name="Mariac C."/>
            <person name="Albertini E."/>
            <person name="Pupilli F."/>
            <person name="Ortiz J.P.A."/>
            <person name="Leblanc O."/>
        </authorList>
    </citation>
    <scope>NUCLEOTIDE SEQUENCE [LARGE SCALE GENOMIC DNA]</scope>
    <source>
        <strain evidence="4">R1</strain>
        <tissue evidence="4">Leaf</tissue>
    </source>
</reference>
<dbReference type="InterPro" id="IPR056059">
    <property type="entry name" value="DUF7642"/>
</dbReference>
<feature type="domain" description="DUF7642" evidence="3">
    <location>
        <begin position="138"/>
        <end position="236"/>
    </location>
</feature>
<dbReference type="Pfam" id="PF24649">
    <property type="entry name" value="DUF7642"/>
    <property type="match status" value="1"/>
</dbReference>
<accession>A0AAQ3UIP9</accession>
<evidence type="ECO:0000256" key="2">
    <source>
        <dbReference type="SAM" id="Phobius"/>
    </source>
</evidence>
<dbReference type="Proteomes" id="UP001341281">
    <property type="component" value="Chromosome 08"/>
</dbReference>
<dbReference type="AlphaFoldDB" id="A0AAQ3UIP9"/>
<dbReference type="PANTHER" id="PTHR35410:SF1">
    <property type="entry name" value="EXPRESSED PROTEIN"/>
    <property type="match status" value="1"/>
</dbReference>
<keyword evidence="2" id="KW-0812">Transmembrane</keyword>
<sequence>MSVLSLSRTPRARALAVRRRPRPLPPSGRRPTQVLRCQVFSGLFAGVRREKQQMEFPDEKVQVDALERQLLSGLSSSDYNTSFEDEVLHDASFAEMEDNFVKYQIAQWILLSVLLILAWGVGVLMLLYLPIRIYVCRRDFRSRKLYLTQHAVVYKVNKPVAFPCFGVFKKEKYCILPSISDVVVEQGYLQSFFGVYSIRIENIGVRKPPSDDVKITGVAHPHDFRKAVLLHLLNTRNQNFSRKASSDNQQGTSLDPMTSTWEAPHEYLMLEKLDEVEISVKYSELQALAHENAIIATWGWNFQNEDDIQLTGYMLTLDRNARFSSVGFFPTFPILVGQDRRWLVATSVVVVAVNISGLVETLSRWMYV</sequence>
<dbReference type="PANTHER" id="PTHR35410">
    <property type="entry name" value="EXPRESSED PROTEIN"/>
    <property type="match status" value="1"/>
</dbReference>
<name>A0AAQ3UIP9_PASNO</name>
<organism evidence="4 5">
    <name type="scientific">Paspalum notatum var. saurae</name>
    <dbReference type="NCBI Taxonomy" id="547442"/>
    <lineage>
        <taxon>Eukaryota</taxon>
        <taxon>Viridiplantae</taxon>
        <taxon>Streptophyta</taxon>
        <taxon>Embryophyta</taxon>
        <taxon>Tracheophyta</taxon>
        <taxon>Spermatophyta</taxon>
        <taxon>Magnoliopsida</taxon>
        <taxon>Liliopsida</taxon>
        <taxon>Poales</taxon>
        <taxon>Poaceae</taxon>
        <taxon>PACMAD clade</taxon>
        <taxon>Panicoideae</taxon>
        <taxon>Andropogonodae</taxon>
        <taxon>Paspaleae</taxon>
        <taxon>Paspalinae</taxon>
        <taxon>Paspalum</taxon>
    </lineage>
</organism>
<evidence type="ECO:0000313" key="5">
    <source>
        <dbReference type="Proteomes" id="UP001341281"/>
    </source>
</evidence>